<name>L8WZQ7_THACA</name>
<dbReference type="Proteomes" id="UP000011668">
    <property type="component" value="Unassembled WGS sequence"/>
</dbReference>
<reference evidence="1 2" key="1">
    <citation type="journal article" date="2013" name="Nat. Commun.">
        <title>The evolution and pathogenic mechanisms of the rice sheath blight pathogen.</title>
        <authorList>
            <person name="Zheng A."/>
            <person name="Lin R."/>
            <person name="Xu L."/>
            <person name="Qin P."/>
            <person name="Tang C."/>
            <person name="Ai P."/>
            <person name="Zhang D."/>
            <person name="Liu Y."/>
            <person name="Sun Z."/>
            <person name="Feng H."/>
            <person name="Wang Y."/>
            <person name="Chen Y."/>
            <person name="Liang X."/>
            <person name="Fu R."/>
            <person name="Li Q."/>
            <person name="Zhang J."/>
            <person name="Yu X."/>
            <person name="Xie Z."/>
            <person name="Ding L."/>
            <person name="Guan P."/>
            <person name="Tang J."/>
            <person name="Liang Y."/>
            <person name="Wang S."/>
            <person name="Deng Q."/>
            <person name="Li S."/>
            <person name="Zhu J."/>
            <person name="Wang L."/>
            <person name="Liu H."/>
            <person name="Li P."/>
        </authorList>
    </citation>
    <scope>NUCLEOTIDE SEQUENCE [LARGE SCALE GENOMIC DNA]</scope>
    <source>
        <strain evidence="2">AG-1 IA</strain>
    </source>
</reference>
<evidence type="ECO:0000313" key="2">
    <source>
        <dbReference type="Proteomes" id="UP000011668"/>
    </source>
</evidence>
<gene>
    <name evidence="1" type="ORF">AG1IA_03672</name>
</gene>
<organism evidence="1 2">
    <name type="scientific">Thanatephorus cucumeris (strain AG1-IA)</name>
    <name type="common">Rice sheath blight fungus</name>
    <name type="synonym">Rhizoctonia solani</name>
    <dbReference type="NCBI Taxonomy" id="983506"/>
    <lineage>
        <taxon>Eukaryota</taxon>
        <taxon>Fungi</taxon>
        <taxon>Dikarya</taxon>
        <taxon>Basidiomycota</taxon>
        <taxon>Agaricomycotina</taxon>
        <taxon>Agaricomycetes</taxon>
        <taxon>Cantharellales</taxon>
        <taxon>Ceratobasidiaceae</taxon>
        <taxon>Rhizoctonia</taxon>
        <taxon>Rhizoctonia solani AG-1</taxon>
    </lineage>
</organism>
<comment type="caution">
    <text evidence="1">The sequence shown here is derived from an EMBL/GenBank/DDBJ whole genome shotgun (WGS) entry which is preliminary data.</text>
</comment>
<proteinExistence type="predicted"/>
<sequence length="160" mass="18753">MLSMTSARRPYIIYPWLNDYAYLLHLRSSYESIDPHRHPRTGPKIIPPCYWVQLNIAQLADQIDAPFVDSVCINYHFPDFRGDHFTHPSCGSRILSCLVDIWFYTKNSQDADKYRQEIQVVFKTNPNTYIVEKLKPGLTERAKHTMAEQNYNSTWGHDNS</sequence>
<dbReference type="AlphaFoldDB" id="L8WZQ7"/>
<accession>L8WZQ7</accession>
<dbReference type="EMBL" id="AFRT01000868">
    <property type="protein sequence ID" value="ELU42287.1"/>
    <property type="molecule type" value="Genomic_DNA"/>
</dbReference>
<keyword evidence="2" id="KW-1185">Reference proteome</keyword>
<dbReference type="HOGENOM" id="CLU_1653332_0_0_1"/>
<protein>
    <submittedName>
        <fullName evidence="1">Uncharacterized protein</fullName>
    </submittedName>
</protein>
<evidence type="ECO:0000313" key="1">
    <source>
        <dbReference type="EMBL" id="ELU42287.1"/>
    </source>
</evidence>